<feature type="transmembrane region" description="Helical" evidence="1">
    <location>
        <begin position="20"/>
        <end position="45"/>
    </location>
</feature>
<evidence type="ECO:0000313" key="3">
    <source>
        <dbReference type="Proteomes" id="UP000093366"/>
    </source>
</evidence>
<dbReference type="EMBL" id="MAUJ01000001">
    <property type="protein sequence ID" value="OCQ23389.1"/>
    <property type="molecule type" value="Genomic_DNA"/>
</dbReference>
<keyword evidence="1" id="KW-1133">Transmembrane helix</keyword>
<evidence type="ECO:0000256" key="1">
    <source>
        <dbReference type="SAM" id="Phobius"/>
    </source>
</evidence>
<sequence>MVSELFKSLDDWLYEFDDRYPFWQVWLVILFLSLIFASTFTVFLVKQELANRLGAWGSALGGIITFVAAVLAFYQYMFYVRDRAIEEKTELVTGPVSELRKLKFDLEGSMWTAVTLYIYDKKEIELTPKEMADAVLKVEELKNNISTQFEKSLSLLDRVNVKNSYNSNKNNRLKVECKSMIEKVVVDLQIVINLLYKYQGKDLLLGNFGIKPIDKLSYYESLEAAAQFALKDDAIYIYGSAFELIGFREYLARFDESVESLTKVS</sequence>
<reference evidence="3" key="1">
    <citation type="submission" date="2016-07" db="EMBL/GenBank/DDBJ databases">
        <authorList>
            <person name="Florea S."/>
            <person name="Webb J.S."/>
            <person name="Jaromczyk J."/>
            <person name="Schardl C.L."/>
        </authorList>
    </citation>
    <scope>NUCLEOTIDE SEQUENCE [LARGE SCALE GENOMIC DNA]</scope>
    <source>
        <strain evidence="3">IPB1</strain>
    </source>
</reference>
<gene>
    <name evidence="2" type="ORF">A7985_05465</name>
</gene>
<comment type="caution">
    <text evidence="2">The sequence shown here is derived from an EMBL/GenBank/DDBJ whole genome shotgun (WGS) entry which is preliminary data.</text>
</comment>
<organism evidence="2 3">
    <name type="scientific">Pseudoalteromonas luteoviolacea</name>
    <dbReference type="NCBI Taxonomy" id="43657"/>
    <lineage>
        <taxon>Bacteria</taxon>
        <taxon>Pseudomonadati</taxon>
        <taxon>Pseudomonadota</taxon>
        <taxon>Gammaproteobacteria</taxon>
        <taxon>Alteromonadales</taxon>
        <taxon>Pseudoalteromonadaceae</taxon>
        <taxon>Pseudoalteromonas</taxon>
    </lineage>
</organism>
<dbReference type="Proteomes" id="UP000093366">
    <property type="component" value="Unassembled WGS sequence"/>
</dbReference>
<feature type="transmembrane region" description="Helical" evidence="1">
    <location>
        <begin position="57"/>
        <end position="79"/>
    </location>
</feature>
<evidence type="ECO:0000313" key="2">
    <source>
        <dbReference type="EMBL" id="OCQ23389.1"/>
    </source>
</evidence>
<dbReference type="RefSeq" id="WP_065789407.1">
    <property type="nucleotide sequence ID" value="NZ_MAUJ01000001.1"/>
</dbReference>
<name>A0A1C0TVQ6_9GAMM</name>
<protein>
    <submittedName>
        <fullName evidence="2">Uncharacterized protein</fullName>
    </submittedName>
</protein>
<proteinExistence type="predicted"/>
<keyword evidence="1" id="KW-0472">Membrane</keyword>
<dbReference type="AlphaFoldDB" id="A0A1C0TVQ6"/>
<keyword evidence="1" id="KW-0812">Transmembrane</keyword>
<accession>A0A1C0TVQ6</accession>